<dbReference type="PANTHER" id="PTHR37523">
    <property type="entry name" value="METALLOPHOSPHOESTERASE"/>
    <property type="match status" value="1"/>
</dbReference>
<dbReference type="Proteomes" id="UP000648239">
    <property type="component" value="Unassembled WGS sequence"/>
</dbReference>
<comment type="caution">
    <text evidence="2">The sequence shown here is derived from an EMBL/GenBank/DDBJ whole genome shotgun (WGS) entry which is preliminary data.</text>
</comment>
<dbReference type="EMBL" id="JACXWD010000007">
    <property type="protein sequence ID" value="MBD3867214.1"/>
    <property type="molecule type" value="Genomic_DNA"/>
</dbReference>
<organism evidence="2 3">
    <name type="scientific">Candidatus Polarisedimenticola svalbardensis</name>
    <dbReference type="NCBI Taxonomy" id="2886004"/>
    <lineage>
        <taxon>Bacteria</taxon>
        <taxon>Pseudomonadati</taxon>
        <taxon>Acidobacteriota</taxon>
        <taxon>Candidatus Polarisedimenticolia</taxon>
        <taxon>Candidatus Polarisedimenticolales</taxon>
        <taxon>Candidatus Polarisedimenticolaceae</taxon>
        <taxon>Candidatus Polarisedimenticola</taxon>
    </lineage>
</organism>
<feature type="domain" description="Calcineurin-like phosphoesterase" evidence="1">
    <location>
        <begin position="5"/>
        <end position="232"/>
    </location>
</feature>
<dbReference type="InterPro" id="IPR029052">
    <property type="entry name" value="Metallo-depent_PP-like"/>
</dbReference>
<dbReference type="AlphaFoldDB" id="A0A8J7CDT3"/>
<evidence type="ECO:0000313" key="2">
    <source>
        <dbReference type="EMBL" id="MBD3867214.1"/>
    </source>
</evidence>
<dbReference type="Pfam" id="PF00149">
    <property type="entry name" value="Metallophos"/>
    <property type="match status" value="1"/>
</dbReference>
<gene>
    <name evidence="2" type="ORF">IFK94_03730</name>
</gene>
<dbReference type="Gene3D" id="3.60.21.10">
    <property type="match status" value="1"/>
</dbReference>
<evidence type="ECO:0000313" key="3">
    <source>
        <dbReference type="Proteomes" id="UP000648239"/>
    </source>
</evidence>
<reference evidence="2 3" key="1">
    <citation type="submission" date="2020-08" db="EMBL/GenBank/DDBJ databases">
        <title>Acidobacteriota in marine sediments use diverse sulfur dissimilation pathways.</title>
        <authorList>
            <person name="Wasmund K."/>
        </authorList>
    </citation>
    <scope>NUCLEOTIDE SEQUENCE [LARGE SCALE GENOMIC DNA]</scope>
    <source>
        <strain evidence="2">MAG AM4</strain>
    </source>
</reference>
<sequence length="277" mass="31374">MQTCLFVSDLHGREERYRKLWRAVEEERPKAVFLGGDLVGLRGGANGPDLMAAGLSGLKNRLNADYPHVFLILGNDDPRSDEGRYLDLEAEGLLTYANQRRTPFGSYTVYGYSFVPPTPFHLKDWERYDVSRFIDPGCVSPEEGLRTVEVGPRETRNRTIREDLEELAGGEELEDAIFLFHTPPYRTKLDRAALDGRMVDHAPVDVHVGSIAVERFIRSRRPWITLHGHVHESARITGSWKDRIGRTHLFSAAHDGPELSLVRFDPADPDTATRELL</sequence>
<protein>
    <submittedName>
        <fullName evidence="2">Metallophosphoesterase</fullName>
    </submittedName>
</protein>
<accession>A0A8J7CDT3</accession>
<dbReference type="SUPFAM" id="SSF56300">
    <property type="entry name" value="Metallo-dependent phosphatases"/>
    <property type="match status" value="1"/>
</dbReference>
<proteinExistence type="predicted"/>
<dbReference type="InterPro" id="IPR004843">
    <property type="entry name" value="Calcineurin-like_PHP"/>
</dbReference>
<evidence type="ECO:0000259" key="1">
    <source>
        <dbReference type="Pfam" id="PF00149"/>
    </source>
</evidence>
<name>A0A8J7CDT3_9BACT</name>
<dbReference type="GO" id="GO:0016787">
    <property type="term" value="F:hydrolase activity"/>
    <property type="evidence" value="ECO:0007669"/>
    <property type="project" value="InterPro"/>
</dbReference>
<dbReference type="PANTHER" id="PTHR37523:SF1">
    <property type="entry name" value="CALCINEURIN-LIKE PHOSPHOESTERASE DOMAIN-CONTAINING PROTEIN"/>
    <property type="match status" value="1"/>
</dbReference>